<feature type="domain" description="Gfo/Idh/MocA-like oxidoreductase N-terminal" evidence="1">
    <location>
        <begin position="4"/>
        <end position="121"/>
    </location>
</feature>
<dbReference type="InterPro" id="IPR036291">
    <property type="entry name" value="NAD(P)-bd_dom_sf"/>
</dbReference>
<feature type="domain" description="GFO/IDH/MocA-like oxidoreductase" evidence="2">
    <location>
        <begin position="134"/>
        <end position="271"/>
    </location>
</feature>
<dbReference type="RefSeq" id="WP_103940653.1">
    <property type="nucleotide sequence ID" value="NZ_FNVO01000012.1"/>
</dbReference>
<dbReference type="AlphaFoldDB" id="A0A1H6D0U8"/>
<evidence type="ECO:0000313" key="3">
    <source>
        <dbReference type="EMBL" id="SEG78658.1"/>
    </source>
</evidence>
<dbReference type="EMBL" id="FNVO01000012">
    <property type="protein sequence ID" value="SEG78658.1"/>
    <property type="molecule type" value="Genomic_DNA"/>
</dbReference>
<keyword evidence="4" id="KW-1185">Reference proteome</keyword>
<dbReference type="InterPro" id="IPR055170">
    <property type="entry name" value="GFO_IDH_MocA-like_dom"/>
</dbReference>
<dbReference type="Proteomes" id="UP000236723">
    <property type="component" value="Unassembled WGS sequence"/>
</dbReference>
<accession>A0A1H6D0U8</accession>
<proteinExistence type="predicted"/>
<dbReference type="Pfam" id="PF22725">
    <property type="entry name" value="GFO_IDH_MocA_C3"/>
    <property type="match status" value="1"/>
</dbReference>
<dbReference type="Pfam" id="PF01408">
    <property type="entry name" value="GFO_IDH_MocA"/>
    <property type="match status" value="1"/>
</dbReference>
<organism evidence="3 4">
    <name type="scientific">Thermomonospora echinospora</name>
    <dbReference type="NCBI Taxonomy" id="1992"/>
    <lineage>
        <taxon>Bacteria</taxon>
        <taxon>Bacillati</taxon>
        <taxon>Actinomycetota</taxon>
        <taxon>Actinomycetes</taxon>
        <taxon>Streptosporangiales</taxon>
        <taxon>Thermomonosporaceae</taxon>
        <taxon>Thermomonospora</taxon>
    </lineage>
</organism>
<dbReference type="InterPro" id="IPR000683">
    <property type="entry name" value="Gfo/Idh/MocA-like_OxRdtase_N"/>
</dbReference>
<dbReference type="OrthoDB" id="103047at2"/>
<evidence type="ECO:0000313" key="4">
    <source>
        <dbReference type="Proteomes" id="UP000236723"/>
    </source>
</evidence>
<dbReference type="SUPFAM" id="SSF51735">
    <property type="entry name" value="NAD(P)-binding Rossmann-fold domains"/>
    <property type="match status" value="1"/>
</dbReference>
<protein>
    <submittedName>
        <fullName evidence="3">Predicted dehydrogenase</fullName>
    </submittedName>
</protein>
<gene>
    <name evidence="3" type="ORF">SAMN04489712_112107</name>
</gene>
<dbReference type="Gene3D" id="3.40.50.720">
    <property type="entry name" value="NAD(P)-binding Rossmann-like Domain"/>
    <property type="match status" value="1"/>
</dbReference>
<dbReference type="PANTHER" id="PTHR43377:SF1">
    <property type="entry name" value="BILIVERDIN REDUCTASE A"/>
    <property type="match status" value="1"/>
</dbReference>
<dbReference type="PANTHER" id="PTHR43377">
    <property type="entry name" value="BILIVERDIN REDUCTASE A"/>
    <property type="match status" value="1"/>
</dbReference>
<dbReference type="Gene3D" id="3.30.360.10">
    <property type="entry name" value="Dihydrodipicolinate Reductase, domain 2"/>
    <property type="match status" value="1"/>
</dbReference>
<dbReference type="GO" id="GO:0000166">
    <property type="term" value="F:nucleotide binding"/>
    <property type="evidence" value="ECO:0007669"/>
    <property type="project" value="InterPro"/>
</dbReference>
<dbReference type="SUPFAM" id="SSF55347">
    <property type="entry name" value="Glyceraldehyde-3-phosphate dehydrogenase-like, C-terminal domain"/>
    <property type="match status" value="1"/>
</dbReference>
<reference evidence="4" key="1">
    <citation type="submission" date="2016-10" db="EMBL/GenBank/DDBJ databases">
        <authorList>
            <person name="Varghese N."/>
            <person name="Submissions S."/>
        </authorList>
    </citation>
    <scope>NUCLEOTIDE SEQUENCE [LARGE SCALE GENOMIC DNA]</scope>
    <source>
        <strain evidence="4">DSM 43163</strain>
    </source>
</reference>
<dbReference type="InterPro" id="IPR051450">
    <property type="entry name" value="Gfo/Idh/MocA_Oxidoreductases"/>
</dbReference>
<evidence type="ECO:0000259" key="2">
    <source>
        <dbReference type="Pfam" id="PF22725"/>
    </source>
</evidence>
<evidence type="ECO:0000259" key="1">
    <source>
        <dbReference type="Pfam" id="PF01408"/>
    </source>
</evidence>
<name>A0A1H6D0U8_9ACTN</name>
<sequence length="352" mass="37806">MSKVRVAVIGCGWWTTFAHLPAIAGHPDAEIAALADPDRHRLAAAAEAFEVDATFATAEELLNEVKADAAVIAVPHTLHYPIARLTLDHGLPTLLEKPMVIEPRHGRELLALAKRRDAELLIDYPWHYNRHALTIRKELADGVIGPIEHVSCLYASSVRELYRGNPEPYRDLWGYPVNAPGASTYSDPALSGGGQGQTQITHAAALMLWLTGLRPRGVSAFSANFELPVDLADGVAIRFDGGAIGVLSSTGAVLPGHDEIARFEIFGRDGHVLFDVNRGTASIHVAGMTKNLLELPHEQRNPEHAPAHNLIDVVLGRASNGSSGEIGLGAVEFVAAVYQSAREGRIVDPADV</sequence>